<gene>
    <name evidence="2" type="ORF">SAMN02983003_0277</name>
</gene>
<dbReference type="SUPFAM" id="SSF52096">
    <property type="entry name" value="ClpP/crotonase"/>
    <property type="match status" value="1"/>
</dbReference>
<sequence>MLRGLAIVALAGCASLAGAGSASAALVSIVSMQYSAAHPVPHLHYEGGTDAGDLEALRQIYTTFVQCRTECMDGKGSATAVLTMNGPGGDYHEGLAIADFLRENHIATVVERGMKCYSACAFAFMGGSGYAELQGVGTYVDRMVEPGGILGFHAPYRDEESFLAAINERGAMDAQGQTRDSLALMVKELVKFNVDPEVLFYMVGMGPNETYDIVTADDYYLARIALPPTPTASWISDVPEAIANVCRRLLALDERTDPAEMVGAVSGPFERGIAEAEYVGLLSGFRLSDQPLTIGHCSVTDASLATDGDYEIALYFNTMLSAERARAIGYPDLGYAGAGLSFFNRHDGWSSAGTGRNPTKRILQKGPMNHYFLPLGVPVDDLDLPGEKAIEDNRFVMRLYPLMAGLPDGMEIASTGNGTRISNSGNVWLFERVGPGLLLESAFLAPTSGRTIRDERIDATGFVREGIYDRTGVYFAQLGIEAEFGTTVATALILRPDGGEASEDDIAQLQQVVCGLQFNGNTAPCP</sequence>
<keyword evidence="3" id="KW-1185">Reference proteome</keyword>
<reference evidence="2 3" key="1">
    <citation type="submission" date="2016-11" db="EMBL/GenBank/DDBJ databases">
        <authorList>
            <person name="Jaros S."/>
            <person name="Januszkiewicz K."/>
            <person name="Wedrychowicz H."/>
        </authorList>
    </citation>
    <scope>NUCLEOTIDE SEQUENCE [LARGE SCALE GENOMIC DNA]</scope>
    <source>
        <strain evidence="2 3">ATCC 23634</strain>
    </source>
</reference>
<dbReference type="EMBL" id="FPKU01000001">
    <property type="protein sequence ID" value="SFZ81039.1"/>
    <property type="molecule type" value="Genomic_DNA"/>
</dbReference>
<evidence type="ECO:0000256" key="1">
    <source>
        <dbReference type="SAM" id="SignalP"/>
    </source>
</evidence>
<dbReference type="InterPro" id="IPR029045">
    <property type="entry name" value="ClpP/crotonase-like_dom_sf"/>
</dbReference>
<dbReference type="AlphaFoldDB" id="A0A1K2HST0"/>
<dbReference type="Proteomes" id="UP000183447">
    <property type="component" value="Unassembled WGS sequence"/>
</dbReference>
<dbReference type="RefSeq" id="WP_143145611.1">
    <property type="nucleotide sequence ID" value="NZ_FPKU01000001.1"/>
</dbReference>
<evidence type="ECO:0000313" key="3">
    <source>
        <dbReference type="Proteomes" id="UP000183447"/>
    </source>
</evidence>
<name>A0A1K2HST0_9HYPH</name>
<evidence type="ECO:0000313" key="2">
    <source>
        <dbReference type="EMBL" id="SFZ81039.1"/>
    </source>
</evidence>
<protein>
    <submittedName>
        <fullName evidence="2">Uncharacterized protein</fullName>
    </submittedName>
</protein>
<feature type="chain" id="PRO_5013063487" evidence="1">
    <location>
        <begin position="25"/>
        <end position="526"/>
    </location>
</feature>
<proteinExistence type="predicted"/>
<keyword evidence="1" id="KW-0732">Signal</keyword>
<feature type="signal peptide" evidence="1">
    <location>
        <begin position="1"/>
        <end position="24"/>
    </location>
</feature>
<dbReference type="STRING" id="665118.SAMN02983003_0277"/>
<dbReference type="OrthoDB" id="5936191at2"/>
<organism evidence="2 3">
    <name type="scientific">Devosia enhydra</name>
    <dbReference type="NCBI Taxonomy" id="665118"/>
    <lineage>
        <taxon>Bacteria</taxon>
        <taxon>Pseudomonadati</taxon>
        <taxon>Pseudomonadota</taxon>
        <taxon>Alphaproteobacteria</taxon>
        <taxon>Hyphomicrobiales</taxon>
        <taxon>Devosiaceae</taxon>
        <taxon>Devosia</taxon>
    </lineage>
</organism>
<dbReference type="Gene3D" id="3.90.226.10">
    <property type="entry name" value="2-enoyl-CoA Hydratase, Chain A, domain 1"/>
    <property type="match status" value="1"/>
</dbReference>
<accession>A0A1K2HST0</accession>